<dbReference type="HAMAP" id="MF_00365">
    <property type="entry name" value="RecF"/>
    <property type="match status" value="1"/>
</dbReference>
<dbReference type="InterPro" id="IPR000866">
    <property type="entry name" value="AhpC/TSA"/>
</dbReference>
<dbReference type="InterPro" id="IPR050924">
    <property type="entry name" value="Peroxiredoxin_BCP/PrxQ"/>
</dbReference>
<name>A0A1A9VJP6_GLOAU</name>
<evidence type="ECO:0000313" key="8">
    <source>
        <dbReference type="Proteomes" id="UP000078200"/>
    </source>
</evidence>
<dbReference type="PANTHER" id="PTHR42801">
    <property type="entry name" value="THIOREDOXIN-DEPENDENT PEROXIDE REDUCTASE"/>
    <property type="match status" value="1"/>
</dbReference>
<keyword evidence="3" id="KW-0560">Oxidoreductase</keyword>
<evidence type="ECO:0000313" key="7">
    <source>
        <dbReference type="EnsemblMetazoa" id="GAUT039476-PA"/>
    </source>
</evidence>
<dbReference type="CDD" id="cd03017">
    <property type="entry name" value="PRX_BCP"/>
    <property type="match status" value="1"/>
</dbReference>
<dbReference type="Proteomes" id="UP000078200">
    <property type="component" value="Unassembled WGS sequence"/>
</dbReference>
<dbReference type="SUPFAM" id="SSF52833">
    <property type="entry name" value="Thioredoxin-like"/>
    <property type="match status" value="1"/>
</dbReference>
<evidence type="ECO:0000256" key="5">
    <source>
        <dbReference type="ARBA" id="ARBA00023284"/>
    </source>
</evidence>
<evidence type="ECO:0000256" key="4">
    <source>
        <dbReference type="ARBA" id="ARBA00023157"/>
    </source>
</evidence>
<dbReference type="Gene3D" id="3.40.30.10">
    <property type="entry name" value="Glutaredoxin"/>
    <property type="match status" value="1"/>
</dbReference>
<dbReference type="GO" id="GO:0045454">
    <property type="term" value="P:cell redox homeostasis"/>
    <property type="evidence" value="ECO:0007669"/>
    <property type="project" value="TreeGrafter"/>
</dbReference>
<dbReference type="EnsemblMetazoa" id="GAUT039476-RA">
    <property type="protein sequence ID" value="GAUT039476-PA"/>
    <property type="gene ID" value="GAUT039476"/>
</dbReference>
<dbReference type="GO" id="GO:0008379">
    <property type="term" value="F:thioredoxin peroxidase activity"/>
    <property type="evidence" value="ECO:0007669"/>
    <property type="project" value="TreeGrafter"/>
</dbReference>
<dbReference type="GO" id="GO:0006281">
    <property type="term" value="P:DNA repair"/>
    <property type="evidence" value="ECO:0007669"/>
    <property type="project" value="InterPro"/>
</dbReference>
<reference evidence="7" key="1">
    <citation type="submission" date="2020-05" db="UniProtKB">
        <authorList>
            <consortium name="EnsemblMetazoa"/>
        </authorList>
    </citation>
    <scope>IDENTIFICATION</scope>
    <source>
        <strain evidence="7">TTRI</strain>
    </source>
</reference>
<dbReference type="GO" id="GO:0003697">
    <property type="term" value="F:single-stranded DNA binding"/>
    <property type="evidence" value="ECO:0007669"/>
    <property type="project" value="InterPro"/>
</dbReference>
<keyword evidence="2" id="KW-0049">Antioxidant</keyword>
<dbReference type="InterPro" id="IPR027417">
    <property type="entry name" value="P-loop_NTPase"/>
</dbReference>
<dbReference type="GO" id="GO:0005737">
    <property type="term" value="C:cytoplasm"/>
    <property type="evidence" value="ECO:0007669"/>
    <property type="project" value="TreeGrafter"/>
</dbReference>
<evidence type="ECO:0000256" key="1">
    <source>
        <dbReference type="ARBA" id="ARBA00022559"/>
    </source>
</evidence>
<keyword evidence="1" id="KW-0575">Peroxidase</keyword>
<dbReference type="PANTHER" id="PTHR42801:SF4">
    <property type="entry name" value="AHPC_TSA FAMILY PROTEIN"/>
    <property type="match status" value="1"/>
</dbReference>
<evidence type="ECO:0000259" key="6">
    <source>
        <dbReference type="Pfam" id="PF00578"/>
    </source>
</evidence>
<dbReference type="GO" id="GO:0034599">
    <property type="term" value="P:cellular response to oxidative stress"/>
    <property type="evidence" value="ECO:0007669"/>
    <property type="project" value="TreeGrafter"/>
</dbReference>
<feature type="domain" description="Alkyl hydroperoxide reductase subunit C/ Thiol specific antioxidant" evidence="6">
    <location>
        <begin position="338"/>
        <end position="410"/>
    </location>
</feature>
<dbReference type="VEuPathDB" id="VectorBase:GAUT039476"/>
<dbReference type="InterPro" id="IPR036249">
    <property type="entry name" value="Thioredoxin-like_sf"/>
</dbReference>
<sequence length="801" mass="90497">MQVQKCSLHLEELISPANLRKTSASLPALVTSSTKHVLKGNEEKSMMRWRNNGKLKKIHDMLVKEVRKMVGKNETPSVGIIDSQSVKTTQKGDQEDMMPSLSCITFSALNLSRLCINITSLANRVKNIASSTAVFPPPTTATTLFLKNAPSQVAHAETPQKSSTISPSERTAEAIKFTYVELHKRATKPIAAEFLRNLIKILPHTVLTDNGIQFTNQKRHKYAFQHIFDRVCKEHNIEHRLTKILGKLNETLKNTTIKVLSMEQSMELTVGNNVPYYYNTTEVVLMEQGMELAVGNNAPYYYNTVKVLLMEQGMELAVGNNAPDFSLLTDSGENLSLNDTPGCTMEAKGFRDKIDDFSFLDTVIIGVSKDSVKCHTNFKAKYSLPFSLVSDENAEMLGKYGVWVEKSMFGKNHSNFELDSDDSSVVITGKNGIGKTNILEAISLLAKSNGMKKAKASEIQNRFSNEDWVVHYDFFNGTDFNSIGIAKSFDKKLIQIDGKTQSSYSSLYKISNVTWLIPQMDYVLLNSPSDRLKFLDRIVSLFEENYTCCYMKYRKAKHERSKLLRENILNKNWFSSLENIMAVNAVSILHMRSSVLKILQDTVDNHSSKLFPKASLKFSSQLTLDDTAEYFQNRLKENREKDSLTGRVTLGVHNDNFRVFCQKRNVPINLCSTGEQKLLLLSIILSSVKARMQQNTRKTQKRCRMYQFHALLAFHILGNQRTSKLGAYPAHFFLMATSFALLTVNPFKNSELNITPLPLVIQTHPSQLDAKPQIHELSCNALSHPLLHSYLNNPSNRPKRN</sequence>
<dbReference type="SUPFAM" id="SSF53098">
    <property type="entry name" value="Ribonuclease H-like"/>
    <property type="match status" value="1"/>
</dbReference>
<dbReference type="InterPro" id="IPR042174">
    <property type="entry name" value="RecF_2"/>
</dbReference>
<protein>
    <recommendedName>
        <fullName evidence="6">Alkyl hydroperoxide reductase subunit C/ Thiol specific antioxidant domain-containing protein</fullName>
    </recommendedName>
</protein>
<dbReference type="InterPro" id="IPR012337">
    <property type="entry name" value="RNaseH-like_sf"/>
</dbReference>
<organism evidence="7 8">
    <name type="scientific">Glossina austeni</name>
    <name type="common">Savannah tsetse fly</name>
    <dbReference type="NCBI Taxonomy" id="7395"/>
    <lineage>
        <taxon>Eukaryota</taxon>
        <taxon>Metazoa</taxon>
        <taxon>Ecdysozoa</taxon>
        <taxon>Arthropoda</taxon>
        <taxon>Hexapoda</taxon>
        <taxon>Insecta</taxon>
        <taxon>Pterygota</taxon>
        <taxon>Neoptera</taxon>
        <taxon>Endopterygota</taxon>
        <taxon>Diptera</taxon>
        <taxon>Brachycera</taxon>
        <taxon>Muscomorpha</taxon>
        <taxon>Hippoboscoidea</taxon>
        <taxon>Glossinidae</taxon>
        <taxon>Glossina</taxon>
    </lineage>
</organism>
<keyword evidence="4" id="KW-1015">Disulfide bond</keyword>
<dbReference type="InterPro" id="IPR036397">
    <property type="entry name" value="RNaseH_sf"/>
</dbReference>
<dbReference type="Gene3D" id="3.30.420.10">
    <property type="entry name" value="Ribonuclease H-like superfamily/Ribonuclease H"/>
    <property type="match status" value="1"/>
</dbReference>
<evidence type="ECO:0000256" key="3">
    <source>
        <dbReference type="ARBA" id="ARBA00023002"/>
    </source>
</evidence>
<dbReference type="InterPro" id="IPR001238">
    <property type="entry name" value="DNA-binding_RecF"/>
</dbReference>
<dbReference type="GO" id="GO:0005524">
    <property type="term" value="F:ATP binding"/>
    <property type="evidence" value="ECO:0007669"/>
    <property type="project" value="InterPro"/>
</dbReference>
<accession>A0A1A9VJP6</accession>
<dbReference type="Pfam" id="PF00578">
    <property type="entry name" value="AhpC-TSA"/>
    <property type="match status" value="1"/>
</dbReference>
<proteinExistence type="inferred from homology"/>
<dbReference type="Gene3D" id="1.20.1050.90">
    <property type="entry name" value="RecF/RecN/SMC, N-terminal domain"/>
    <property type="match status" value="1"/>
</dbReference>
<dbReference type="AlphaFoldDB" id="A0A1A9VJP6"/>
<evidence type="ECO:0000256" key="2">
    <source>
        <dbReference type="ARBA" id="ARBA00022862"/>
    </source>
</evidence>
<dbReference type="STRING" id="7395.A0A1A9VJP6"/>
<keyword evidence="5" id="KW-0676">Redox-active center</keyword>
<keyword evidence="8" id="KW-1185">Reference proteome</keyword>
<dbReference type="SUPFAM" id="SSF52540">
    <property type="entry name" value="P-loop containing nucleoside triphosphate hydrolases"/>
    <property type="match status" value="1"/>
</dbReference>